<dbReference type="InterPro" id="IPR052159">
    <property type="entry name" value="Competence_DNA_uptake"/>
</dbReference>
<evidence type="ECO:0000313" key="9">
    <source>
        <dbReference type="Proteomes" id="UP000004057"/>
    </source>
</evidence>
<organism evidence="8 9">
    <name type="scientific">Spiroplasma melliferum KC3</name>
    <dbReference type="NCBI Taxonomy" id="570509"/>
    <lineage>
        <taxon>Bacteria</taxon>
        <taxon>Bacillati</taxon>
        <taxon>Mycoplasmatota</taxon>
        <taxon>Mollicutes</taxon>
        <taxon>Entomoplasmatales</taxon>
        <taxon>Spiroplasmataceae</taxon>
        <taxon>Spiroplasma</taxon>
    </lineage>
</organism>
<sequence>MFFNLKSKLKFLKQEQFLLVGGIIGFNYLLLINSYWSILVILGLGFILIWQQQKIYLGLLIFVIIISALCHYYLQQPSLQENNIVYGRIQKHGNGYYYLSVGWKQYFLKTTINFNLHDQICLQGYYSNIKSASNVYELNMQSFLNANNIFYQFNITKVIAVKPGNTVLAKITKFFNSYDDLTKDTLALFLFGQKANTTLVLYDYFIQLGVIHLLIVSGYHLNILFYILSKIFKRIMRRKGYYYIIYLFLFFYLYLLNFSFASVKAIILLSLSLFNAHFWNYKLTAKSKWNLSILLILLFFPYSFLGSGFWYSFTITWLFLNLNSKTKHYYFWQKLLYYNLMAFIFLLGWMLYFSYQLNFSSILFNLLLLPILSLIYLFSLIIVFIPPCYFIYQYFYLFLINYMVILNKINLIWNVGYVPVWYLLLYYILLWGIMNKSEFVNKIFRIFCILSIICYGLQPYFTSIHYSMTMLNVGNGQTIVFHDKRAWKTVLYDVGVGYGRSKQLVSNYLKWAGINWINAIFISHHHDDHNNNLPIVKKYFNVKQVIQNNTKFRTFQFGGLKFTVLHKTINDEDENNNSLVLLVKINQYQILLTGDISKKIEINLLKEQLYPITLLQVPHHGSETSSSLVFLQKIMPKVCFISGEKTKRQNYPAPIVIENLKTIRCQIYFTNGKQNLQFNIMSASAAIKLF</sequence>
<dbReference type="PANTHER" id="PTHR30619:SF7">
    <property type="entry name" value="BETA-LACTAMASE DOMAIN PROTEIN"/>
    <property type="match status" value="1"/>
</dbReference>
<feature type="transmembrane region" description="Helical" evidence="6">
    <location>
        <begin position="55"/>
        <end position="74"/>
    </location>
</feature>
<feature type="transmembrane region" description="Helical" evidence="6">
    <location>
        <begin position="443"/>
        <end position="461"/>
    </location>
</feature>
<keyword evidence="3 6" id="KW-0812">Transmembrane</keyword>
<name>A0AAI9T390_SPIME</name>
<evidence type="ECO:0000313" key="8">
    <source>
        <dbReference type="EMBL" id="KAI92416.1"/>
    </source>
</evidence>
<comment type="caution">
    <text evidence="8">The sequence shown here is derived from an EMBL/GenBank/DDBJ whole genome shotgun (WGS) entry which is preliminary data.</text>
</comment>
<evidence type="ECO:0000259" key="7">
    <source>
        <dbReference type="Pfam" id="PF03772"/>
    </source>
</evidence>
<dbReference type="SUPFAM" id="SSF56281">
    <property type="entry name" value="Metallo-hydrolase/oxidoreductase"/>
    <property type="match status" value="1"/>
</dbReference>
<keyword evidence="5 6" id="KW-0472">Membrane</keyword>
<dbReference type="RefSeq" id="WP_004028327.1">
    <property type="nucleotide sequence ID" value="NZ_AGBZ02000003.1"/>
</dbReference>
<dbReference type="PANTHER" id="PTHR30619">
    <property type="entry name" value="DNA INTERNALIZATION/COMPETENCE PROTEIN COMEC/REC2"/>
    <property type="match status" value="1"/>
</dbReference>
<evidence type="ECO:0000256" key="6">
    <source>
        <dbReference type="SAM" id="Phobius"/>
    </source>
</evidence>
<dbReference type="Pfam" id="PF03772">
    <property type="entry name" value="Competence"/>
    <property type="match status" value="1"/>
</dbReference>
<protein>
    <submittedName>
        <fullName evidence="8">DNA uptake protein</fullName>
    </submittedName>
</protein>
<evidence type="ECO:0000256" key="5">
    <source>
        <dbReference type="ARBA" id="ARBA00023136"/>
    </source>
</evidence>
<dbReference type="InterPro" id="IPR004477">
    <property type="entry name" value="ComEC_N"/>
</dbReference>
<evidence type="ECO:0000256" key="3">
    <source>
        <dbReference type="ARBA" id="ARBA00022692"/>
    </source>
</evidence>
<dbReference type="NCBIfam" id="TIGR00360">
    <property type="entry name" value="ComEC_N-term"/>
    <property type="match status" value="1"/>
</dbReference>
<accession>A0AAI9T390</accession>
<gene>
    <name evidence="8" type="ORF">SPM_004410</name>
</gene>
<feature type="transmembrane region" description="Helical" evidence="6">
    <location>
        <begin position="240"/>
        <end position="256"/>
    </location>
</feature>
<dbReference type="GO" id="GO:0005886">
    <property type="term" value="C:plasma membrane"/>
    <property type="evidence" value="ECO:0007669"/>
    <property type="project" value="UniProtKB-SubCell"/>
</dbReference>
<dbReference type="InterPro" id="IPR035681">
    <property type="entry name" value="ComA-like_MBL"/>
</dbReference>
<feature type="transmembrane region" description="Helical" evidence="6">
    <location>
        <begin position="367"/>
        <end position="392"/>
    </location>
</feature>
<dbReference type="CDD" id="cd07731">
    <property type="entry name" value="ComA-like_MBL-fold"/>
    <property type="match status" value="1"/>
</dbReference>
<feature type="transmembrane region" description="Helical" evidence="6">
    <location>
        <begin position="20"/>
        <end position="48"/>
    </location>
</feature>
<feature type="transmembrane region" description="Helical" evidence="6">
    <location>
        <begin position="293"/>
        <end position="320"/>
    </location>
</feature>
<evidence type="ECO:0000256" key="1">
    <source>
        <dbReference type="ARBA" id="ARBA00004651"/>
    </source>
</evidence>
<keyword evidence="2" id="KW-1003">Cell membrane</keyword>
<feature type="domain" description="ComEC/Rec2-related protein" evidence="7">
    <location>
        <begin position="190"/>
        <end position="432"/>
    </location>
</feature>
<feature type="transmembrane region" description="Helical" evidence="6">
    <location>
        <begin position="204"/>
        <end position="228"/>
    </location>
</feature>
<dbReference type="AlphaFoldDB" id="A0AAI9T390"/>
<dbReference type="EMBL" id="AGBZ02000003">
    <property type="protein sequence ID" value="KAI92416.1"/>
    <property type="molecule type" value="Genomic_DNA"/>
</dbReference>
<feature type="transmembrane region" description="Helical" evidence="6">
    <location>
        <begin position="412"/>
        <end position="431"/>
    </location>
</feature>
<comment type="subcellular location">
    <subcellularLocation>
        <location evidence="1">Cell membrane</location>
        <topology evidence="1">Multi-pass membrane protein</topology>
    </subcellularLocation>
</comment>
<proteinExistence type="predicted"/>
<reference evidence="8 9" key="1">
    <citation type="journal article" date="2012" name="J. Proteome Res.">
        <title>Application of Spiroplasma melliferum proteogenomic profiling for the discovery of virulence factors and pathogenicity mechanisms in host-associated spiroplasmas.</title>
        <authorList>
            <person name="Alexeev D."/>
            <person name="Kostrjukova E."/>
            <person name="Aliper A."/>
            <person name="Popenko A."/>
            <person name="Bazaleev N."/>
            <person name="Tyakht A."/>
            <person name="Selezneva O."/>
            <person name="Akopian T."/>
            <person name="Prichodko E."/>
            <person name="Kondratov I."/>
            <person name="Chukin M."/>
            <person name="Demina I."/>
            <person name="Galyamina M."/>
            <person name="Kamashev D."/>
            <person name="Vanyushkina A."/>
            <person name="Ladygina V."/>
            <person name="Levitskii S."/>
            <person name="Lazarev V."/>
            <person name="Govorun V."/>
        </authorList>
    </citation>
    <scope>NUCLEOTIDE SEQUENCE [LARGE SCALE GENOMIC DNA]</scope>
    <source>
        <strain evidence="8 9">KC3</strain>
    </source>
</reference>
<dbReference type="Gene3D" id="3.60.15.10">
    <property type="entry name" value="Ribonuclease Z/Hydroxyacylglutathione hydrolase-like"/>
    <property type="match status" value="2"/>
</dbReference>
<keyword evidence="4 6" id="KW-1133">Transmembrane helix</keyword>
<feature type="transmembrane region" description="Helical" evidence="6">
    <location>
        <begin position="335"/>
        <end position="355"/>
    </location>
</feature>
<evidence type="ECO:0000256" key="2">
    <source>
        <dbReference type="ARBA" id="ARBA00022475"/>
    </source>
</evidence>
<dbReference type="InterPro" id="IPR036866">
    <property type="entry name" value="RibonucZ/Hydroxyglut_hydro"/>
</dbReference>
<evidence type="ECO:0000256" key="4">
    <source>
        <dbReference type="ARBA" id="ARBA00022989"/>
    </source>
</evidence>
<dbReference type="Proteomes" id="UP000004057">
    <property type="component" value="Unassembled WGS sequence"/>
</dbReference>